<keyword evidence="1" id="KW-0472">Membrane</keyword>
<dbReference type="AlphaFoldDB" id="A0A7Y2PM18"/>
<evidence type="ECO:0000256" key="1">
    <source>
        <dbReference type="SAM" id="Phobius"/>
    </source>
</evidence>
<feature type="transmembrane region" description="Helical" evidence="1">
    <location>
        <begin position="88"/>
        <end position="110"/>
    </location>
</feature>
<protein>
    <submittedName>
        <fullName evidence="2">Uncharacterized protein</fullName>
    </submittedName>
</protein>
<accession>A0A7Y2PM18</accession>
<reference evidence="2 3" key="1">
    <citation type="submission" date="2020-04" db="EMBL/GenBank/DDBJ databases">
        <title>Draft genome sequence of Caldanaerobacter sunterraneus. strain 1523vc isolated from Griffin hot spring, Kamchatka, Russia.</title>
        <authorList>
            <person name="Toshchakov S.V."/>
            <person name="Podosokorskaya O.A."/>
            <person name="Kublanov I.V."/>
            <person name="Korzhenkov A."/>
            <person name="Patrushev M.V."/>
        </authorList>
    </citation>
    <scope>NUCLEOTIDE SEQUENCE [LARGE SCALE GENOMIC DNA]</scope>
    <source>
        <strain evidence="2 3">1523vc</strain>
    </source>
</reference>
<sequence length="196" mass="23882">MLIFGLLTLYEITKQVCFYMYEIYEKDKLSKWVVNFVEKRKAFYSRWRNVPNDDDIIYKMIRTSKFGFLIWFMMTVYGYIYAKGINSAIGFYVIFGILLLFEGIEQIYFYKYKNYKVHGHENLSKRTIKYVETEIKTYNVAYKIPRDTLDQNRLNSIIRHKWINIAGYSLLLILEYSGFFKYISNLFWKYVTILRR</sequence>
<gene>
    <name evidence="2" type="ORF">HKI81_12055</name>
</gene>
<keyword evidence="1" id="KW-0812">Transmembrane</keyword>
<evidence type="ECO:0000313" key="3">
    <source>
        <dbReference type="Proteomes" id="UP000529861"/>
    </source>
</evidence>
<feature type="transmembrane region" description="Helical" evidence="1">
    <location>
        <begin position="162"/>
        <end position="183"/>
    </location>
</feature>
<dbReference type="EMBL" id="JABEQB010000046">
    <property type="protein sequence ID" value="NNG67911.1"/>
    <property type="molecule type" value="Genomic_DNA"/>
</dbReference>
<keyword evidence="1" id="KW-1133">Transmembrane helix</keyword>
<proteinExistence type="predicted"/>
<dbReference type="Proteomes" id="UP000529861">
    <property type="component" value="Unassembled WGS sequence"/>
</dbReference>
<comment type="caution">
    <text evidence="2">The sequence shown here is derived from an EMBL/GenBank/DDBJ whole genome shotgun (WGS) entry which is preliminary data.</text>
</comment>
<evidence type="ECO:0000313" key="2">
    <source>
        <dbReference type="EMBL" id="NNG67911.1"/>
    </source>
</evidence>
<feature type="transmembrane region" description="Helical" evidence="1">
    <location>
        <begin position="66"/>
        <end position="82"/>
    </location>
</feature>
<dbReference type="RefSeq" id="WP_170271632.1">
    <property type="nucleotide sequence ID" value="NZ_JABEQB010000046.1"/>
</dbReference>
<organism evidence="2 3">
    <name type="scientific">Caldanaerobacter subterraneus</name>
    <dbReference type="NCBI Taxonomy" id="911092"/>
    <lineage>
        <taxon>Bacteria</taxon>
        <taxon>Bacillati</taxon>
        <taxon>Bacillota</taxon>
        <taxon>Clostridia</taxon>
        <taxon>Thermoanaerobacterales</taxon>
        <taxon>Thermoanaerobacteraceae</taxon>
        <taxon>Caldanaerobacter</taxon>
    </lineage>
</organism>
<name>A0A7Y2PM18_9THEO</name>